<dbReference type="SMART" id="SM00471">
    <property type="entry name" value="HDc"/>
    <property type="match status" value="1"/>
</dbReference>
<evidence type="ECO:0000256" key="1">
    <source>
        <dbReference type="ARBA" id="ARBA00022801"/>
    </source>
</evidence>
<protein>
    <submittedName>
        <fullName evidence="3">HD domain-containing protein</fullName>
    </submittedName>
</protein>
<dbReference type="InterPro" id="IPR029016">
    <property type="entry name" value="GAF-like_dom_sf"/>
</dbReference>
<dbReference type="InterPro" id="IPR052020">
    <property type="entry name" value="Cyclic_di-GMP/3'3'-cGAMP_PDE"/>
</dbReference>
<dbReference type="PANTHER" id="PTHR45228">
    <property type="entry name" value="CYCLIC DI-GMP PHOSPHODIESTERASE TM_0186-RELATED"/>
    <property type="match status" value="1"/>
</dbReference>
<dbReference type="Pfam" id="PF13487">
    <property type="entry name" value="HD_5"/>
    <property type="match status" value="1"/>
</dbReference>
<dbReference type="KEGG" id="upi:EJG51_018875"/>
<gene>
    <name evidence="3" type="ORF">EJG51_018875</name>
</gene>
<dbReference type="AlphaFoldDB" id="A0A6M4A847"/>
<dbReference type="Gene3D" id="1.10.3210.10">
    <property type="entry name" value="Hypothetical protein af1432"/>
    <property type="match status" value="1"/>
</dbReference>
<dbReference type="Gene3D" id="3.30.450.40">
    <property type="match status" value="1"/>
</dbReference>
<dbReference type="SUPFAM" id="SSF109604">
    <property type="entry name" value="HD-domain/PDEase-like"/>
    <property type="match status" value="1"/>
</dbReference>
<dbReference type="GO" id="GO:0004112">
    <property type="term" value="F:cyclic-nucleotide phosphodiesterase activity"/>
    <property type="evidence" value="ECO:0007669"/>
    <property type="project" value="UniProtKB-ARBA"/>
</dbReference>
<evidence type="ECO:0000313" key="4">
    <source>
        <dbReference type="Proteomes" id="UP000274350"/>
    </source>
</evidence>
<dbReference type="CDD" id="cd00077">
    <property type="entry name" value="HDc"/>
    <property type="match status" value="1"/>
</dbReference>
<dbReference type="InterPro" id="IPR037522">
    <property type="entry name" value="HD_GYP_dom"/>
</dbReference>
<name>A0A6M4A847_9BURK</name>
<dbReference type="FunFam" id="1.10.3210.10:FF:000018">
    <property type="entry name" value="Two-component system response regulator"/>
    <property type="match status" value="1"/>
</dbReference>
<sequence>MELFVLNQDVVALEARLSSLEGEERLGVLIELAWALRQRDCSQALKLVQEAEALLNSTRTDDAVARSHRARLLLVKAEVSWLFADLDTAETQSALAISIFNLLGDEIGAGDAKWLLASVWLDRGDVPRHGEWLERAIASYRDAGDLLRVAVATARSMHFSAFLDATATGARISDLFDPDVQQHASVMAWLASALALVPSLSGDQVTAIKGYSQAHLAARESGQLRQAILAASNGADAFATLGDLDAALEWDEHALALARNTGWPSMIGNTLMQTGNVLRLLGRLDDAKAILLEAKLSMRELTSSKSYTMALQYLGDLSLDAGDPGAALAYFCQVEDRLTALGESYFLLRCWRGQANALCRLARPQDACAKVAMAFALAKREGSADEQIKALRIYAELHHQYALPAPEGMIAPSAALHFLNQSLVVAATINGYIVPSELLDEVASAYASVGNYRLAYTYAQSAAAARDNKRLADAGIRAMAMQVRQETERAYATARYHRQLAITEANRAGALQDAIATLETLGLIGREMTASLNAQAVFATFYRHVAQLLEVTSFSIALLAEDGITLRGSFCVEDGRDLPLLSDFSLDHPGIISARCARERQQVLVNIAPDDDAACSSIIPGSLNTLSLLFAPLLVGERLLGVMSIQSIHANAYGERECAIFGTLCAYGAIALDNAAAYALAESAQQQANLALLELGKAREKLADHAEWLAEEVSKATGEITQRERETVYRLSKAAEYRDRETGAHILRMAHYSELIARGLGLSAADRELLLEAAPMHDIGKVGIADNILLKPRRLDGEEFEVMKQHAIYGYEILKESSSRVLQAGAAIARGHHEKFDGSGYPYGLKGDEIPIFSRIVAVADVFDALTSERPYKPAWSLEAAADYLREHAGSHFDPACIATFFDQWQEVLAIRERFQDGH</sequence>
<dbReference type="InterPro" id="IPR011990">
    <property type="entry name" value="TPR-like_helical_dom_sf"/>
</dbReference>
<dbReference type="Proteomes" id="UP000274350">
    <property type="component" value="Chromosome"/>
</dbReference>
<dbReference type="SMART" id="SM00065">
    <property type="entry name" value="GAF"/>
    <property type="match status" value="1"/>
</dbReference>
<keyword evidence="1" id="KW-0378">Hydrolase</keyword>
<evidence type="ECO:0000313" key="3">
    <source>
        <dbReference type="EMBL" id="QJQ07532.1"/>
    </source>
</evidence>
<dbReference type="PROSITE" id="PS51832">
    <property type="entry name" value="HD_GYP"/>
    <property type="match status" value="1"/>
</dbReference>
<dbReference type="InterPro" id="IPR003018">
    <property type="entry name" value="GAF"/>
</dbReference>
<dbReference type="PANTHER" id="PTHR45228:SF1">
    <property type="entry name" value="CYCLIC DI-GMP PHOSPHODIESTERASE TM_0186"/>
    <property type="match status" value="1"/>
</dbReference>
<organism evidence="3 4">
    <name type="scientific">Undibacterium piscinae</name>
    <dbReference type="NCBI Taxonomy" id="2495591"/>
    <lineage>
        <taxon>Bacteria</taxon>
        <taxon>Pseudomonadati</taxon>
        <taxon>Pseudomonadota</taxon>
        <taxon>Betaproteobacteria</taxon>
        <taxon>Burkholderiales</taxon>
        <taxon>Oxalobacteraceae</taxon>
        <taxon>Undibacterium</taxon>
    </lineage>
</organism>
<dbReference type="Gene3D" id="1.25.40.10">
    <property type="entry name" value="Tetratricopeptide repeat domain"/>
    <property type="match status" value="2"/>
</dbReference>
<dbReference type="EMBL" id="CP051152">
    <property type="protein sequence ID" value="QJQ07532.1"/>
    <property type="molecule type" value="Genomic_DNA"/>
</dbReference>
<keyword evidence="4" id="KW-1185">Reference proteome</keyword>
<reference evidence="3 4" key="1">
    <citation type="journal article" date="2019" name="Int. J. Syst. Evol. Microbiol.">
        <title>Undibacterium piscinae sp. nov., isolated from Korean shiner intestine.</title>
        <authorList>
            <person name="Lee S.Y."/>
            <person name="Kang W."/>
            <person name="Kim P.S."/>
            <person name="Kim H.S."/>
            <person name="Sung H."/>
            <person name="Shin N.R."/>
            <person name="Whon T.W."/>
            <person name="Yun J.H."/>
            <person name="Lee J.Y."/>
            <person name="Lee J.Y."/>
            <person name="Jung M.J."/>
            <person name="Jeong Y.S."/>
            <person name="Tak E.J."/>
            <person name="Han J.E."/>
            <person name="Hyun D.W."/>
            <person name="Kang M.S."/>
            <person name="Lee K.E."/>
            <person name="Lee B.H."/>
            <person name="Bae J.W."/>
        </authorList>
    </citation>
    <scope>NUCLEOTIDE SEQUENCE [LARGE SCALE GENOMIC DNA]</scope>
    <source>
        <strain evidence="3 4">S11R28</strain>
    </source>
</reference>
<dbReference type="GO" id="GO:0009214">
    <property type="term" value="P:cyclic nucleotide catabolic process"/>
    <property type="evidence" value="ECO:0007669"/>
    <property type="project" value="UniProtKB-ARBA"/>
</dbReference>
<dbReference type="InterPro" id="IPR003607">
    <property type="entry name" value="HD/PDEase_dom"/>
</dbReference>
<dbReference type="Pfam" id="PF13185">
    <property type="entry name" value="GAF_2"/>
    <property type="match status" value="1"/>
</dbReference>
<dbReference type="SUPFAM" id="SSF48452">
    <property type="entry name" value="TPR-like"/>
    <property type="match status" value="2"/>
</dbReference>
<evidence type="ECO:0000259" key="2">
    <source>
        <dbReference type="PROSITE" id="PS51832"/>
    </source>
</evidence>
<proteinExistence type="predicted"/>
<feature type="domain" description="HD-GYP" evidence="2">
    <location>
        <begin position="720"/>
        <end position="917"/>
    </location>
</feature>
<accession>A0A6M4A847</accession>
<dbReference type="SUPFAM" id="SSF55781">
    <property type="entry name" value="GAF domain-like"/>
    <property type="match status" value="1"/>
</dbReference>